<dbReference type="Pfam" id="PF08484">
    <property type="entry name" value="Methyltransf_14"/>
    <property type="match status" value="1"/>
</dbReference>
<accession>A0A5K8A7K2</accession>
<feature type="domain" description="C-methyltransferase" evidence="1">
    <location>
        <begin position="54"/>
        <end position="148"/>
    </location>
</feature>
<evidence type="ECO:0000313" key="3">
    <source>
        <dbReference type="Proteomes" id="UP000422108"/>
    </source>
</evidence>
<keyword evidence="3" id="KW-1185">Reference proteome</keyword>
<gene>
    <name evidence="2" type="ORF">DSCOOX_15240</name>
</gene>
<dbReference type="InterPro" id="IPR013691">
    <property type="entry name" value="MeTrfase_14"/>
</dbReference>
<protein>
    <recommendedName>
        <fullName evidence="1">C-methyltransferase domain-containing protein</fullName>
    </recommendedName>
</protein>
<dbReference type="Gene3D" id="3.40.50.720">
    <property type="entry name" value="NAD(P)-binding Rossmann-like Domain"/>
    <property type="match status" value="1"/>
</dbReference>
<dbReference type="Proteomes" id="UP000422108">
    <property type="component" value="Chromosome"/>
</dbReference>
<sequence length="168" mass="18860">MVNNYIKRLHEERLIRVEGTTNRNQTYHLTDAGHKSLREAFLAYSAEIVRLYGAVKTEISEILMGFFMEGVRSVVLFGVAETAEVVYAAIKQTPLVVDAVVDSDEKKQGKLFNGLVIQAPDTLQWMHPDAVVITSFGKQEEIYTSVKTLVPSKVKIKRLSEHPVVLEA</sequence>
<reference evidence="2 3" key="1">
    <citation type="submission" date="2019-11" db="EMBL/GenBank/DDBJ databases">
        <title>Comparative genomics of hydrocarbon-degrading Desulfosarcina strains.</title>
        <authorList>
            <person name="Watanabe M."/>
            <person name="Kojima H."/>
            <person name="Fukui M."/>
        </authorList>
    </citation>
    <scope>NUCLEOTIDE SEQUENCE [LARGE SCALE GENOMIC DNA]</scope>
    <source>
        <strain evidence="3">oXyS1</strain>
    </source>
</reference>
<organism evidence="2 3">
    <name type="scientific">Desulfosarcina ovata subsp. ovata</name>
    <dbReference type="NCBI Taxonomy" id="2752305"/>
    <lineage>
        <taxon>Bacteria</taxon>
        <taxon>Pseudomonadati</taxon>
        <taxon>Thermodesulfobacteriota</taxon>
        <taxon>Desulfobacteria</taxon>
        <taxon>Desulfobacterales</taxon>
        <taxon>Desulfosarcinaceae</taxon>
        <taxon>Desulfosarcina</taxon>
    </lineage>
</organism>
<dbReference type="EMBL" id="AP021879">
    <property type="protein sequence ID" value="BBO88344.1"/>
    <property type="molecule type" value="Genomic_DNA"/>
</dbReference>
<evidence type="ECO:0000313" key="2">
    <source>
        <dbReference type="EMBL" id="BBO88344.1"/>
    </source>
</evidence>
<evidence type="ECO:0000259" key="1">
    <source>
        <dbReference type="Pfam" id="PF08484"/>
    </source>
</evidence>
<name>A0A5K8A7K2_9BACT</name>
<proteinExistence type="predicted"/>
<dbReference type="AlphaFoldDB" id="A0A5K8A7K2"/>